<dbReference type="Proteomes" id="UP000324897">
    <property type="component" value="Chromosome 4"/>
</dbReference>
<evidence type="ECO:0000313" key="3">
    <source>
        <dbReference type="Proteomes" id="UP000324897"/>
    </source>
</evidence>
<dbReference type="EMBL" id="RWGY01000007">
    <property type="protein sequence ID" value="TVU40363.1"/>
    <property type="molecule type" value="Genomic_DNA"/>
</dbReference>
<dbReference type="PANTHER" id="PTHR32133">
    <property type="entry name" value="OS07G0120400 PROTEIN"/>
    <property type="match status" value="1"/>
</dbReference>
<name>A0A5J9VXD4_9POAL</name>
<feature type="non-terminal residue" evidence="2">
    <location>
        <position position="1"/>
    </location>
</feature>
<dbReference type="Gramene" id="TVU40363">
    <property type="protein sequence ID" value="TVU40363"/>
    <property type="gene ID" value="EJB05_13826"/>
</dbReference>
<dbReference type="Pfam" id="PF00646">
    <property type="entry name" value="F-box"/>
    <property type="match status" value="1"/>
</dbReference>
<protein>
    <recommendedName>
        <fullName evidence="1">F-box domain-containing protein</fullName>
    </recommendedName>
</protein>
<proteinExistence type="predicted"/>
<dbReference type="AlphaFoldDB" id="A0A5J9VXD4"/>
<evidence type="ECO:0000259" key="1">
    <source>
        <dbReference type="Pfam" id="PF00646"/>
    </source>
</evidence>
<reference evidence="2 3" key="1">
    <citation type="journal article" date="2019" name="Sci. Rep.">
        <title>A high-quality genome of Eragrostis curvula grass provides insights into Poaceae evolution and supports new strategies to enhance forage quality.</title>
        <authorList>
            <person name="Carballo J."/>
            <person name="Santos B.A.C.M."/>
            <person name="Zappacosta D."/>
            <person name="Garbus I."/>
            <person name="Selva J.P."/>
            <person name="Gallo C.A."/>
            <person name="Diaz A."/>
            <person name="Albertini E."/>
            <person name="Caccamo M."/>
            <person name="Echenique V."/>
        </authorList>
    </citation>
    <scope>NUCLEOTIDE SEQUENCE [LARGE SCALE GENOMIC DNA]</scope>
    <source>
        <strain evidence="3">cv. Victoria</strain>
        <tissue evidence="2">Leaf</tissue>
    </source>
</reference>
<feature type="domain" description="F-box" evidence="1">
    <location>
        <begin position="5"/>
        <end position="46"/>
    </location>
</feature>
<keyword evidence="3" id="KW-1185">Reference proteome</keyword>
<comment type="caution">
    <text evidence="2">The sequence shown here is derived from an EMBL/GenBank/DDBJ whole genome shotgun (WGS) entry which is preliminary data.</text>
</comment>
<accession>A0A5J9VXD4</accession>
<organism evidence="2 3">
    <name type="scientific">Eragrostis curvula</name>
    <name type="common">weeping love grass</name>
    <dbReference type="NCBI Taxonomy" id="38414"/>
    <lineage>
        <taxon>Eukaryota</taxon>
        <taxon>Viridiplantae</taxon>
        <taxon>Streptophyta</taxon>
        <taxon>Embryophyta</taxon>
        <taxon>Tracheophyta</taxon>
        <taxon>Spermatophyta</taxon>
        <taxon>Magnoliopsida</taxon>
        <taxon>Liliopsida</taxon>
        <taxon>Poales</taxon>
        <taxon>Poaceae</taxon>
        <taxon>PACMAD clade</taxon>
        <taxon>Chloridoideae</taxon>
        <taxon>Eragrostideae</taxon>
        <taxon>Eragrostidinae</taxon>
        <taxon>Eragrostis</taxon>
    </lineage>
</organism>
<dbReference type="InterPro" id="IPR001810">
    <property type="entry name" value="F-box_dom"/>
</dbReference>
<gene>
    <name evidence="2" type="ORF">EJB05_13826</name>
</gene>
<dbReference type="PANTHER" id="PTHR32133:SF362">
    <property type="entry name" value="F-BOX DOMAIN-CONTAINING PROTEIN"/>
    <property type="match status" value="1"/>
</dbReference>
<evidence type="ECO:0000313" key="2">
    <source>
        <dbReference type="EMBL" id="TVU40363.1"/>
    </source>
</evidence>
<dbReference type="InterPro" id="IPR036047">
    <property type="entry name" value="F-box-like_dom_sf"/>
</dbReference>
<sequence>MPQALPEELVKEIVLRFPPDDPARLLGAALVCKDWCRLICGLGFRRRFREFHQNPPLLVIIYRDGEASTSHGSCSWIVIKTSFMPLSTFTLPSACKISSRDAIDALHSRILFCDKEDLRGPSAWIELVVWSPVPSQVRRLPLLRLGRRRSSYTWTAALLCAAAGCDHLDCGSGAFAVIFTGTDSIMGFTSAYVYSSEQDEWSKPISIRDRSVQGIYRPSARVGNTVYFLCEASPKLLAFELHNRALSFVGTPPTCWNHSFTAFTIADDDGGKLGFAAAQDSYLWMVMLGGHRQESLS</sequence>
<dbReference type="SUPFAM" id="SSF81383">
    <property type="entry name" value="F-box domain"/>
    <property type="match status" value="1"/>
</dbReference>